<comment type="caution">
    <text evidence="3">The sequence shown here is derived from an EMBL/GenBank/DDBJ whole genome shotgun (WGS) entry which is preliminary data.</text>
</comment>
<evidence type="ECO:0000313" key="4">
    <source>
        <dbReference type="Proteomes" id="UP000030351"/>
    </source>
</evidence>
<protein>
    <submittedName>
        <fullName evidence="3">3-oxoacyl-ACP reductase</fullName>
    </submittedName>
</protein>
<dbReference type="InterPro" id="IPR051122">
    <property type="entry name" value="SDR_DHRS6-like"/>
</dbReference>
<dbReference type="EMBL" id="JRUQ01000042">
    <property type="protein sequence ID" value="KGT91891.1"/>
    <property type="molecule type" value="Genomic_DNA"/>
</dbReference>
<dbReference type="AlphaFoldDB" id="A0A0A3Z2N4"/>
<dbReference type="FunFam" id="3.40.50.720:FF:000084">
    <property type="entry name" value="Short-chain dehydrogenase reductase"/>
    <property type="match status" value="1"/>
</dbReference>
<dbReference type="eggNOG" id="COG1028">
    <property type="taxonomic scope" value="Bacteria"/>
</dbReference>
<dbReference type="SUPFAM" id="SSF51735">
    <property type="entry name" value="NAD(P)-binding Rossmann-fold domains"/>
    <property type="match status" value="1"/>
</dbReference>
<dbReference type="Pfam" id="PF13561">
    <property type="entry name" value="adh_short_C2"/>
    <property type="match status" value="1"/>
</dbReference>
<dbReference type="InterPro" id="IPR002347">
    <property type="entry name" value="SDR_fam"/>
</dbReference>
<organism evidence="3 4">
    <name type="scientific">Erwinia typographi</name>
    <dbReference type="NCBI Taxonomy" id="371042"/>
    <lineage>
        <taxon>Bacteria</taxon>
        <taxon>Pseudomonadati</taxon>
        <taxon>Pseudomonadota</taxon>
        <taxon>Gammaproteobacteria</taxon>
        <taxon>Enterobacterales</taxon>
        <taxon>Erwiniaceae</taxon>
        <taxon>Erwinia</taxon>
    </lineage>
</organism>
<name>A0A0A3Z2N4_9GAMM</name>
<dbReference type="STRING" id="371042.NG99_15070"/>
<sequence length="267" mass="28871">MELELRNKVVLVTGGSKGIGLAVVQRFLAEGARVAIVSRNEHNLRAAEESLAQPADRVITLSADLRDANQATDVVNQVAERFGEIDILVNSAGDAQRRAPEELNSEAWRAAMDAKYFTYIHTQDAMLARWRKKKTDSFGQRGAIVNIVGTGGRIPNPSHAAGGAANAALLLSTLALAQHYARYGIRLNAVNPGFTLTERIHRSVEHEAKRLALTTEQALAKMEAELPLGRFGQPEEIADAVLFLASRRASYIVGALLTVDGGQKAIL</sequence>
<dbReference type="PANTHER" id="PTHR43477">
    <property type="entry name" value="DIHYDROANTICAPSIN 7-DEHYDROGENASE"/>
    <property type="match status" value="1"/>
</dbReference>
<accession>A0A0A3Z2N4</accession>
<proteinExistence type="inferred from homology"/>
<keyword evidence="4" id="KW-1185">Reference proteome</keyword>
<dbReference type="OrthoDB" id="9803333at2"/>
<keyword evidence="2" id="KW-0560">Oxidoreductase</keyword>
<dbReference type="Proteomes" id="UP000030351">
    <property type="component" value="Unassembled WGS sequence"/>
</dbReference>
<dbReference type="GO" id="GO:0016491">
    <property type="term" value="F:oxidoreductase activity"/>
    <property type="evidence" value="ECO:0007669"/>
    <property type="project" value="UniProtKB-KW"/>
</dbReference>
<dbReference type="PRINTS" id="PR00081">
    <property type="entry name" value="GDHRDH"/>
</dbReference>
<comment type="similarity">
    <text evidence="1">Belongs to the short-chain dehydrogenases/reductases (SDR) family.</text>
</comment>
<evidence type="ECO:0000313" key="3">
    <source>
        <dbReference type="EMBL" id="KGT91891.1"/>
    </source>
</evidence>
<evidence type="ECO:0000256" key="2">
    <source>
        <dbReference type="ARBA" id="ARBA00023002"/>
    </source>
</evidence>
<gene>
    <name evidence="3" type="ORF">NG99_15070</name>
</gene>
<dbReference type="Gene3D" id="3.40.50.720">
    <property type="entry name" value="NAD(P)-binding Rossmann-like Domain"/>
    <property type="match status" value="1"/>
</dbReference>
<evidence type="ECO:0000256" key="1">
    <source>
        <dbReference type="ARBA" id="ARBA00006484"/>
    </source>
</evidence>
<dbReference type="RefSeq" id="WP_034894574.1">
    <property type="nucleotide sequence ID" value="NZ_JRUQ01000042.1"/>
</dbReference>
<dbReference type="PANTHER" id="PTHR43477:SF1">
    <property type="entry name" value="DIHYDROANTICAPSIN 7-DEHYDROGENASE"/>
    <property type="match status" value="1"/>
</dbReference>
<dbReference type="InterPro" id="IPR036291">
    <property type="entry name" value="NAD(P)-bd_dom_sf"/>
</dbReference>
<reference evidence="3 4" key="1">
    <citation type="submission" date="2014-10" db="EMBL/GenBank/DDBJ databases">
        <title>Genome sequence of Erwinia typographi M043b.</title>
        <authorList>
            <person name="Chan K.-G."/>
            <person name="Tan W.-S."/>
        </authorList>
    </citation>
    <scope>NUCLEOTIDE SEQUENCE [LARGE SCALE GENOMIC DNA]</scope>
    <source>
        <strain evidence="3 4">M043b</strain>
    </source>
</reference>